<dbReference type="GO" id="GO:0008276">
    <property type="term" value="F:protein methyltransferase activity"/>
    <property type="evidence" value="ECO:0007669"/>
    <property type="project" value="TreeGrafter"/>
</dbReference>
<keyword evidence="2 3" id="KW-0808">Transferase</keyword>
<evidence type="ECO:0000313" key="4">
    <source>
        <dbReference type="Proteomes" id="UP000001304"/>
    </source>
</evidence>
<dbReference type="CDD" id="cd02440">
    <property type="entry name" value="AdoMet_MTases"/>
    <property type="match status" value="1"/>
</dbReference>
<dbReference type="EMBL" id="CP002098">
    <property type="protein sequence ID" value="ADM27420.1"/>
    <property type="molecule type" value="Genomic_DNA"/>
</dbReference>
<keyword evidence="4" id="KW-1185">Reference proteome</keyword>
<proteinExistence type="predicted"/>
<dbReference type="AlphaFoldDB" id="E0SSE8"/>
<dbReference type="KEGG" id="iag:Igag_0586"/>
<dbReference type="SUPFAM" id="SSF53335">
    <property type="entry name" value="S-adenosyl-L-methionine-dependent methyltransferases"/>
    <property type="match status" value="1"/>
</dbReference>
<dbReference type="PANTHER" id="PTHR43648">
    <property type="entry name" value="ELECTRON TRANSFER FLAVOPROTEIN BETA SUBUNIT LYSINE METHYLTRANSFERASE"/>
    <property type="match status" value="1"/>
</dbReference>
<dbReference type="HOGENOM" id="CLU_057700_0_0_2"/>
<dbReference type="InterPro" id="IPR050078">
    <property type="entry name" value="Ribosomal_L11_MeTrfase_PrmA"/>
</dbReference>
<dbReference type="BioCyc" id="IAGG583356:GHAH-586-MONOMER"/>
<dbReference type="InterPro" id="IPR029063">
    <property type="entry name" value="SAM-dependent_MTases_sf"/>
</dbReference>
<organism evidence="3 4">
    <name type="scientific">Ignisphaera aggregans (strain DSM 17230 / JCM 13409 / AQ1.S1)</name>
    <dbReference type="NCBI Taxonomy" id="583356"/>
    <lineage>
        <taxon>Archaea</taxon>
        <taxon>Thermoproteota</taxon>
        <taxon>Thermoprotei</taxon>
        <taxon>Desulfurococcales</taxon>
        <taxon>Desulfurococcaceae</taxon>
        <taxon>Ignisphaera</taxon>
    </lineage>
</organism>
<dbReference type="PANTHER" id="PTHR43648:SF1">
    <property type="entry name" value="ELECTRON TRANSFER FLAVOPROTEIN BETA SUBUNIT LYSINE METHYLTRANSFERASE"/>
    <property type="match status" value="1"/>
</dbReference>
<dbReference type="STRING" id="583356.Igag_0586"/>
<gene>
    <name evidence="3" type="ordered locus">Igag_0586</name>
</gene>
<dbReference type="Proteomes" id="UP000001304">
    <property type="component" value="Chromosome"/>
</dbReference>
<evidence type="ECO:0000313" key="3">
    <source>
        <dbReference type="EMBL" id="ADM27420.1"/>
    </source>
</evidence>
<name>E0SSE8_IGNAA</name>
<evidence type="ECO:0000256" key="1">
    <source>
        <dbReference type="ARBA" id="ARBA00022603"/>
    </source>
</evidence>
<dbReference type="Pfam" id="PF01564">
    <property type="entry name" value="Spermine_synth"/>
    <property type="match status" value="1"/>
</dbReference>
<accession>E0SSE8</accession>
<evidence type="ECO:0000256" key="2">
    <source>
        <dbReference type="ARBA" id="ARBA00022679"/>
    </source>
</evidence>
<protein>
    <submittedName>
        <fullName evidence="3">Methyltransferase-like protein</fullName>
    </submittedName>
</protein>
<keyword evidence="1 3" id="KW-0489">Methyltransferase</keyword>
<sequence>MNGIESRYRYIEGAVLTYWNAVDIRRAIEKGLNSITITVDFGLRNIDVHIVGKGIEIDGILLDIDYINSIEEGFAYKVIDGVLKRIDLYDGGKYYKLKPIAIDKAPTLEINGIQMHRTVDVDPWTDSMLKVKTLGRLDGYRVLDICTGLGYTAIAEAMLGAREVVTVEIDPNVLFIASMNPWSRGLEDNRIRIILGNAIEVIKLFDEETFDAIVHDPPRFNIAGELYSLDFYRDLYRVLRRGGKLFHYTGEPGRHTNIDILKGIKNRLYRAGFDEVRWIPRAQGFIAKKI</sequence>
<dbReference type="Gene3D" id="3.40.50.150">
    <property type="entry name" value="Vaccinia Virus protein VP39"/>
    <property type="match status" value="1"/>
</dbReference>
<dbReference type="GO" id="GO:0032259">
    <property type="term" value="P:methylation"/>
    <property type="evidence" value="ECO:0007669"/>
    <property type="project" value="UniProtKB-KW"/>
</dbReference>
<reference evidence="3 4" key="1">
    <citation type="journal article" date="2010" name="Stand. Genomic Sci.">
        <title>Complete genome sequence of Ignisphaera aggregans type strain (AQ1.S1).</title>
        <authorList>
            <person name="Goker M."/>
            <person name="Held B."/>
            <person name="Lapidus A."/>
            <person name="Nolan M."/>
            <person name="Spring S."/>
            <person name="Yasawong M."/>
            <person name="Lucas S."/>
            <person name="Glavina Del Rio T."/>
            <person name="Tice H."/>
            <person name="Cheng J.F."/>
            <person name="Goodwin L."/>
            <person name="Tapia R."/>
            <person name="Pitluck S."/>
            <person name="Liolios K."/>
            <person name="Ivanova N."/>
            <person name="Mavromatis K."/>
            <person name="Mikhailova N."/>
            <person name="Pati A."/>
            <person name="Chen A."/>
            <person name="Palaniappan K."/>
            <person name="Brambilla E."/>
            <person name="Land M."/>
            <person name="Hauser L."/>
            <person name="Chang Y.J."/>
            <person name="Jeffries C.D."/>
            <person name="Brettin T."/>
            <person name="Detter J.C."/>
            <person name="Han C."/>
            <person name="Rohde M."/>
            <person name="Sikorski J."/>
            <person name="Woyke T."/>
            <person name="Bristow J."/>
            <person name="Eisen J.A."/>
            <person name="Markowitz V."/>
            <person name="Hugenholtz P."/>
            <person name="Kyrpides N.C."/>
            <person name="Klenk H.P."/>
        </authorList>
    </citation>
    <scope>NUCLEOTIDE SEQUENCE [LARGE SCALE GENOMIC DNA]</scope>
    <source>
        <strain evidence="4">DSM 17230 / JCM 13409 / AQ1.S1</strain>
    </source>
</reference>